<gene>
    <name evidence="2" type="ORF">BDD43_2100</name>
</gene>
<dbReference type="EMBL" id="RBKU01000001">
    <property type="protein sequence ID" value="RKR81938.1"/>
    <property type="molecule type" value="Genomic_DNA"/>
</dbReference>
<feature type="region of interest" description="Disordered" evidence="1">
    <location>
        <begin position="23"/>
        <end position="53"/>
    </location>
</feature>
<feature type="compositionally biased region" description="Polar residues" evidence="1">
    <location>
        <begin position="30"/>
        <end position="41"/>
    </location>
</feature>
<dbReference type="RefSeq" id="WP_162847025.1">
    <property type="nucleotide sequence ID" value="NZ_RBKU01000001.1"/>
</dbReference>
<evidence type="ECO:0000313" key="2">
    <source>
        <dbReference type="EMBL" id="RKR81938.1"/>
    </source>
</evidence>
<sequence>MKTIKLKDWGKEAEKAIEDIKDKKLKEIQSKPSTNNDSPSLRNPLPGRKVPKR</sequence>
<name>A0A495J0P7_9SPHI</name>
<evidence type="ECO:0000256" key="1">
    <source>
        <dbReference type="SAM" id="MobiDB-lite"/>
    </source>
</evidence>
<organism evidence="2 3">
    <name type="scientific">Mucilaginibacter gracilis</name>
    <dbReference type="NCBI Taxonomy" id="423350"/>
    <lineage>
        <taxon>Bacteria</taxon>
        <taxon>Pseudomonadati</taxon>
        <taxon>Bacteroidota</taxon>
        <taxon>Sphingobacteriia</taxon>
        <taxon>Sphingobacteriales</taxon>
        <taxon>Sphingobacteriaceae</taxon>
        <taxon>Mucilaginibacter</taxon>
    </lineage>
</organism>
<reference evidence="2 3" key="1">
    <citation type="submission" date="2018-10" db="EMBL/GenBank/DDBJ databases">
        <title>Genomic Encyclopedia of Archaeal and Bacterial Type Strains, Phase II (KMG-II): from individual species to whole genera.</title>
        <authorList>
            <person name="Goeker M."/>
        </authorList>
    </citation>
    <scope>NUCLEOTIDE SEQUENCE [LARGE SCALE GENOMIC DNA]</scope>
    <source>
        <strain evidence="2 3">DSM 18602</strain>
    </source>
</reference>
<keyword evidence="3" id="KW-1185">Reference proteome</keyword>
<dbReference type="Proteomes" id="UP000268007">
    <property type="component" value="Unassembled WGS sequence"/>
</dbReference>
<evidence type="ECO:0000313" key="3">
    <source>
        <dbReference type="Proteomes" id="UP000268007"/>
    </source>
</evidence>
<accession>A0A495J0P7</accession>
<comment type="caution">
    <text evidence="2">The sequence shown here is derived from an EMBL/GenBank/DDBJ whole genome shotgun (WGS) entry which is preliminary data.</text>
</comment>
<dbReference type="AlphaFoldDB" id="A0A495J0P7"/>
<proteinExistence type="predicted"/>
<protein>
    <submittedName>
        <fullName evidence="2">Uncharacterized protein</fullName>
    </submittedName>
</protein>